<evidence type="ECO:0000256" key="1">
    <source>
        <dbReference type="ARBA" id="ARBA00022729"/>
    </source>
</evidence>
<dbReference type="EMBL" id="BAAAZI010000011">
    <property type="protein sequence ID" value="GAA4144052.1"/>
    <property type="molecule type" value="Genomic_DNA"/>
</dbReference>
<evidence type="ECO:0000256" key="2">
    <source>
        <dbReference type="SAM" id="Phobius"/>
    </source>
</evidence>
<dbReference type="Proteomes" id="UP001500101">
    <property type="component" value="Unassembled WGS sequence"/>
</dbReference>
<evidence type="ECO:0000259" key="3">
    <source>
        <dbReference type="Pfam" id="PF13205"/>
    </source>
</evidence>
<keyword evidence="2" id="KW-1133">Transmembrane helix</keyword>
<reference evidence="5" key="1">
    <citation type="journal article" date="2019" name="Int. J. Syst. Evol. Microbiol.">
        <title>The Global Catalogue of Microorganisms (GCM) 10K type strain sequencing project: providing services to taxonomists for standard genome sequencing and annotation.</title>
        <authorList>
            <consortium name="The Broad Institute Genomics Platform"/>
            <consortium name="The Broad Institute Genome Sequencing Center for Infectious Disease"/>
            <person name="Wu L."/>
            <person name="Ma J."/>
        </authorList>
    </citation>
    <scope>NUCLEOTIDE SEQUENCE [LARGE SCALE GENOMIC DNA]</scope>
    <source>
        <strain evidence="5">JCM 16704</strain>
    </source>
</reference>
<organism evidence="4 5">
    <name type="scientific">Sphingobacterium kyonggiense</name>
    <dbReference type="NCBI Taxonomy" id="714075"/>
    <lineage>
        <taxon>Bacteria</taxon>
        <taxon>Pseudomonadati</taxon>
        <taxon>Bacteroidota</taxon>
        <taxon>Sphingobacteriia</taxon>
        <taxon>Sphingobacteriales</taxon>
        <taxon>Sphingobacteriaceae</taxon>
        <taxon>Sphingobacterium</taxon>
    </lineage>
</organism>
<evidence type="ECO:0000313" key="5">
    <source>
        <dbReference type="Proteomes" id="UP001500101"/>
    </source>
</evidence>
<keyword evidence="5" id="KW-1185">Reference proteome</keyword>
<comment type="caution">
    <text evidence="4">The sequence shown here is derived from an EMBL/GenBank/DDBJ whole genome shotgun (WGS) entry which is preliminary data.</text>
</comment>
<dbReference type="Gene3D" id="2.60.40.1220">
    <property type="match status" value="1"/>
</dbReference>
<dbReference type="InterPro" id="IPR014755">
    <property type="entry name" value="Cu-Rt/internalin_Ig-like"/>
</dbReference>
<accession>A0ABP7YZC8</accession>
<protein>
    <submittedName>
        <fullName evidence="4">Ig-like domain-containing protein</fullName>
    </submittedName>
</protein>
<proteinExistence type="predicted"/>
<dbReference type="InterPro" id="IPR032812">
    <property type="entry name" value="SbsA_Ig"/>
</dbReference>
<feature type="transmembrane region" description="Helical" evidence="2">
    <location>
        <begin position="20"/>
        <end position="37"/>
    </location>
</feature>
<name>A0ABP7YZC8_9SPHI</name>
<gene>
    <name evidence="4" type="ORF">GCM10022216_26540</name>
</gene>
<dbReference type="Pfam" id="PF13205">
    <property type="entry name" value="Big_5"/>
    <property type="match status" value="1"/>
</dbReference>
<keyword evidence="2" id="KW-0812">Transmembrane</keyword>
<feature type="domain" description="SbsA Ig-like" evidence="3">
    <location>
        <begin position="51"/>
        <end position="150"/>
    </location>
</feature>
<sequence length="559" mass="64328">MTYDSKKDNISSNRLKTGLIQKILFLGFILMISLSFMQCANMQRPTGGPKDSIPPKLLNESPANLTKNFKAKEIVLTFDEYIKLASWQREFNLSPDAATSIQPKIKKKNLIITLPDSLEENTTYTINFGKGLVDYNEGNPIQNYTYVFSTGPELDSLTIEGSVLNGYTKEFDLNKDKEVIAILIPTAKDSIFGKKKASYYTAVDSSGNFKFKNLREDTYRVYAIKDLNNDKIYNINEEWIGFQSDSINLTQNVFGIKLEYTKGIPLIYRNLEKKVNNDGAMLLTFNRSLNNPTVKIMEPSNLDQNKIVRLNPTTDTIKVYTATMDYDSVKLQLSENNQVIDTIEFRKARGIKVDKNIVPKFNISNKVDRVKHIELTSSYPIASVDKNKIILTEDSVSRRNFQLQQDSVDKEMYHIRFNWRPNKNYELVLQEKAILGLFDEFNKESKLAFTLNEADNYGDINLNFTGLDSAMNYIVELIDEKKENIFNVQTLPANRQLAYLKFPGGKYSLRIIEDANKNGKWDPGDVYKGKQAERLWYLDRTFTIRANWEQNETIEVDFK</sequence>
<keyword evidence="1" id="KW-0732">Signal</keyword>
<evidence type="ECO:0000313" key="4">
    <source>
        <dbReference type="EMBL" id="GAA4144052.1"/>
    </source>
</evidence>
<keyword evidence="2" id="KW-0472">Membrane</keyword>